<dbReference type="Gene3D" id="3.30.379.10">
    <property type="entry name" value="Chitobiase/beta-hexosaminidase domain 2-like"/>
    <property type="match status" value="1"/>
</dbReference>
<protein>
    <recommendedName>
        <fullName evidence="3">beta-N-acetylhexosaminidase</fullName>
        <ecNumber evidence="3">3.2.1.52</ecNumber>
    </recommendedName>
</protein>
<dbReference type="InterPro" id="IPR059177">
    <property type="entry name" value="GH29D-like_dom"/>
</dbReference>
<dbReference type="GO" id="GO:0030203">
    <property type="term" value="P:glycosaminoglycan metabolic process"/>
    <property type="evidence" value="ECO:0007669"/>
    <property type="project" value="TreeGrafter"/>
</dbReference>
<evidence type="ECO:0000259" key="7">
    <source>
        <dbReference type="Pfam" id="PF00728"/>
    </source>
</evidence>
<name>A0A2S8GS26_9BACT</name>
<dbReference type="GO" id="GO:0005975">
    <property type="term" value="P:carbohydrate metabolic process"/>
    <property type="evidence" value="ECO:0007669"/>
    <property type="project" value="InterPro"/>
</dbReference>
<dbReference type="EMBL" id="PUHZ01000005">
    <property type="protein sequence ID" value="PQO47226.1"/>
    <property type="molecule type" value="Genomic_DNA"/>
</dbReference>
<sequence>MTIALRPGATASHLFRQVFATSLLLIGALASVAHSAQPPALTPPPKSLQLQAGTLSLTANSSIAATDQALLPLARILADEIFLSSTVKLAVKEGTGSPGDIVLQLATPADATEAYQLTIDKQAVVSAGNYQAVALGTTTLLQLIQADGDQLNLPKLKIADQPDHPFRSVMLDLARRWHPLDTLKETIELARLAKLRYLHLHLSDNQSCTFTSTAFPKLATPGRSYTQAEWKELVQYADQRGITIIPEIDMPGHSGAWVSQAPEAFGTVDPETGKAVSLGIVNMVNEKSYESLDILIGELCETFASSPYIHIGADEIWAENLKELPEYQPYVKQHGLTLAQEGDIGELICHFIVRVNKIVRQHGRQSIAWSGFHHDGTKNVKIPHDIIVMTWDTNPNLIADAGFPVINACWIPLYMVPSQSRGPTAEMIYDWYPQKFDGWYWGEAIDLDPAKPVLGAQICMWEQRYNEVIPILQERVFALNERLWNAEPAGSFADFAARQQPAQQLASQILYPLQIEVAGLLEEGRPWFTDQLEVALSTKIPGAVIRFETGDRWETFPTADSPVYQAPIEIAQTATLAARVYDSQNRPLGGTRQLRFSKIEPAYTYRLLGPIPRTGWEQLPDFAKLTEFATGVAGRMTRDRAQQINRSMFAQLPAVGMIDTRAAGVFNPHAIELNGTLRVPATGEYVVKFVSWDGQGRLLVDDQTLDSDRDREQTLTLKQGEFPFTLQHYFRRDVNNLNLLVKPPGSDKFVPFETMVLPLKDF</sequence>
<dbReference type="InterPro" id="IPR015882">
    <property type="entry name" value="HEX_bac_N"/>
</dbReference>
<accession>A0A2S8GS26</accession>
<dbReference type="InterPro" id="IPR025705">
    <property type="entry name" value="Beta_hexosaminidase_sua/sub"/>
</dbReference>
<dbReference type="RefSeq" id="WP_105334114.1">
    <property type="nucleotide sequence ID" value="NZ_PUHZ01000005.1"/>
</dbReference>
<dbReference type="Pfam" id="PF00728">
    <property type="entry name" value="Glyco_hydro_20"/>
    <property type="match status" value="1"/>
</dbReference>
<dbReference type="EC" id="3.2.1.52" evidence="3"/>
<dbReference type="Proteomes" id="UP000237819">
    <property type="component" value="Unassembled WGS sequence"/>
</dbReference>
<evidence type="ECO:0000313" key="11">
    <source>
        <dbReference type="Proteomes" id="UP000237819"/>
    </source>
</evidence>
<dbReference type="SUPFAM" id="SSF51445">
    <property type="entry name" value="(Trans)glycosidases"/>
    <property type="match status" value="1"/>
</dbReference>
<comment type="similarity">
    <text evidence="2">Belongs to the glycosyl hydrolase 20 family.</text>
</comment>
<keyword evidence="4" id="KW-0378">Hydrolase</keyword>
<dbReference type="SUPFAM" id="SSF55545">
    <property type="entry name" value="beta-N-acetylhexosaminidase-like domain"/>
    <property type="match status" value="1"/>
</dbReference>
<evidence type="ECO:0000256" key="1">
    <source>
        <dbReference type="ARBA" id="ARBA00001231"/>
    </source>
</evidence>
<evidence type="ECO:0000256" key="6">
    <source>
        <dbReference type="PIRSR" id="PIRSR625705-1"/>
    </source>
</evidence>
<evidence type="ECO:0000256" key="4">
    <source>
        <dbReference type="ARBA" id="ARBA00022801"/>
    </source>
</evidence>
<keyword evidence="5" id="KW-0326">Glycosidase</keyword>
<organism evidence="10 11">
    <name type="scientific">Blastopirellula marina</name>
    <dbReference type="NCBI Taxonomy" id="124"/>
    <lineage>
        <taxon>Bacteria</taxon>
        <taxon>Pseudomonadati</taxon>
        <taxon>Planctomycetota</taxon>
        <taxon>Planctomycetia</taxon>
        <taxon>Pirellulales</taxon>
        <taxon>Pirellulaceae</taxon>
        <taxon>Blastopirellula</taxon>
    </lineage>
</organism>
<evidence type="ECO:0000256" key="2">
    <source>
        <dbReference type="ARBA" id="ARBA00006285"/>
    </source>
</evidence>
<feature type="domain" description="Glycoside hydrolase family 20 catalytic" evidence="7">
    <location>
        <begin position="164"/>
        <end position="486"/>
    </location>
</feature>
<dbReference type="InterPro" id="IPR017853">
    <property type="entry name" value="GH"/>
</dbReference>
<feature type="domain" description="GH29D-like beta-sandwich" evidence="9">
    <location>
        <begin position="530"/>
        <end position="585"/>
    </location>
</feature>
<feature type="domain" description="Beta-hexosaminidase bacterial type N-terminal" evidence="8">
    <location>
        <begin position="39"/>
        <end position="161"/>
    </location>
</feature>
<dbReference type="InterPro" id="IPR029018">
    <property type="entry name" value="Hex-like_dom2"/>
</dbReference>
<reference evidence="10 11" key="1">
    <citation type="submission" date="2018-02" db="EMBL/GenBank/DDBJ databases">
        <title>Comparative genomes isolates from brazilian mangrove.</title>
        <authorList>
            <person name="Araujo J.E."/>
            <person name="Taketani R.G."/>
            <person name="Silva M.C.P."/>
            <person name="Loureco M.V."/>
            <person name="Andreote F.D."/>
        </authorList>
    </citation>
    <scope>NUCLEOTIDE SEQUENCE [LARGE SCALE GENOMIC DNA]</scope>
    <source>
        <strain evidence="10 11">Nap-Phe MGV</strain>
    </source>
</reference>
<proteinExistence type="inferred from homology"/>
<evidence type="ECO:0000313" key="10">
    <source>
        <dbReference type="EMBL" id="PQO47226.1"/>
    </source>
</evidence>
<dbReference type="PANTHER" id="PTHR22600:SF57">
    <property type="entry name" value="BETA-N-ACETYLHEXOSAMINIDASE"/>
    <property type="match status" value="1"/>
</dbReference>
<dbReference type="GO" id="GO:0004563">
    <property type="term" value="F:beta-N-acetylhexosaminidase activity"/>
    <property type="evidence" value="ECO:0007669"/>
    <property type="project" value="UniProtKB-EC"/>
</dbReference>
<dbReference type="GO" id="GO:0016020">
    <property type="term" value="C:membrane"/>
    <property type="evidence" value="ECO:0007669"/>
    <property type="project" value="TreeGrafter"/>
</dbReference>
<evidence type="ECO:0000259" key="8">
    <source>
        <dbReference type="Pfam" id="PF02838"/>
    </source>
</evidence>
<gene>
    <name evidence="10" type="ORF">C5Y93_04080</name>
</gene>
<dbReference type="OrthoDB" id="229308at2"/>
<evidence type="ECO:0000259" key="9">
    <source>
        <dbReference type="Pfam" id="PF13290"/>
    </source>
</evidence>
<comment type="catalytic activity">
    <reaction evidence="1">
        <text>Hydrolysis of terminal non-reducing N-acetyl-D-hexosamine residues in N-acetyl-beta-D-hexosaminides.</text>
        <dbReference type="EC" id="3.2.1.52"/>
    </reaction>
</comment>
<dbReference type="Gene3D" id="3.20.20.80">
    <property type="entry name" value="Glycosidases"/>
    <property type="match status" value="1"/>
</dbReference>
<dbReference type="Pfam" id="PF13290">
    <property type="entry name" value="CHB_HEX_C_1"/>
    <property type="match status" value="1"/>
</dbReference>
<feature type="active site" description="Proton donor" evidence="6">
    <location>
        <position position="315"/>
    </location>
</feature>
<dbReference type="Pfam" id="PF02838">
    <property type="entry name" value="Glyco_hydro_20b"/>
    <property type="match status" value="1"/>
</dbReference>
<evidence type="ECO:0000256" key="5">
    <source>
        <dbReference type="ARBA" id="ARBA00023295"/>
    </source>
</evidence>
<dbReference type="PANTHER" id="PTHR22600">
    <property type="entry name" value="BETA-HEXOSAMINIDASE"/>
    <property type="match status" value="1"/>
</dbReference>
<comment type="caution">
    <text evidence="10">The sequence shown here is derived from an EMBL/GenBank/DDBJ whole genome shotgun (WGS) entry which is preliminary data.</text>
</comment>
<dbReference type="InterPro" id="IPR015883">
    <property type="entry name" value="Glyco_hydro_20_cat"/>
</dbReference>
<dbReference type="AlphaFoldDB" id="A0A2S8GS26"/>
<dbReference type="PRINTS" id="PR00738">
    <property type="entry name" value="GLHYDRLASE20"/>
</dbReference>
<evidence type="ECO:0000256" key="3">
    <source>
        <dbReference type="ARBA" id="ARBA00012663"/>
    </source>
</evidence>